<sequence length="126" mass="13928">MMSSTRDDHIADVIRRYVSLLATGSADDLLELFAEHATVEDPVGSDVRTGRAEIHEFFSTLEALDRQTELVLLRVVGNEAAFSFTISFKVGDTPMRLQPIDTMTFDGDGKITSVRSYFAPADLVEV</sequence>
<dbReference type="InterPro" id="IPR037401">
    <property type="entry name" value="SnoaL-like"/>
</dbReference>
<dbReference type="AlphaFoldDB" id="A0A6N4USE6"/>
<dbReference type="SUPFAM" id="SSF54427">
    <property type="entry name" value="NTF2-like"/>
    <property type="match status" value="1"/>
</dbReference>
<reference evidence="2 3" key="1">
    <citation type="journal article" date="2019" name="Emerg. Microbes Infect.">
        <title>Comprehensive subspecies identification of 175 nontuberculous mycobacteria species based on 7547 genomic profiles.</title>
        <authorList>
            <person name="Matsumoto Y."/>
            <person name="Kinjo T."/>
            <person name="Motooka D."/>
            <person name="Nabeya D."/>
            <person name="Jung N."/>
            <person name="Uechi K."/>
            <person name="Horii T."/>
            <person name="Iida T."/>
            <person name="Fujita J."/>
            <person name="Nakamura S."/>
        </authorList>
    </citation>
    <scope>NUCLEOTIDE SEQUENCE [LARGE SCALE GENOMIC DNA]</scope>
    <source>
        <strain evidence="2 3">JCM 12272</strain>
    </source>
</reference>
<gene>
    <name evidence="2" type="ORF">MALV_29250</name>
</gene>
<evidence type="ECO:0000313" key="2">
    <source>
        <dbReference type="EMBL" id="BBX27800.1"/>
    </source>
</evidence>
<keyword evidence="3" id="KW-1185">Reference proteome</keyword>
<feature type="domain" description="SnoaL-like" evidence="1">
    <location>
        <begin position="14"/>
        <end position="113"/>
    </location>
</feature>
<dbReference type="InterPro" id="IPR032710">
    <property type="entry name" value="NTF2-like_dom_sf"/>
</dbReference>
<dbReference type="EMBL" id="AP022565">
    <property type="protein sequence ID" value="BBX27800.1"/>
    <property type="molecule type" value="Genomic_DNA"/>
</dbReference>
<dbReference type="Gene3D" id="3.10.450.50">
    <property type="match status" value="1"/>
</dbReference>
<dbReference type="Proteomes" id="UP000466906">
    <property type="component" value="Chromosome"/>
</dbReference>
<accession>A0A6N4USE6</accession>
<proteinExistence type="predicted"/>
<dbReference type="Pfam" id="PF12680">
    <property type="entry name" value="SnoaL_2"/>
    <property type="match status" value="1"/>
</dbReference>
<evidence type="ECO:0000259" key="1">
    <source>
        <dbReference type="Pfam" id="PF12680"/>
    </source>
</evidence>
<dbReference type="KEGG" id="malv:MALV_29250"/>
<evidence type="ECO:0000313" key="3">
    <source>
        <dbReference type="Proteomes" id="UP000466906"/>
    </source>
</evidence>
<name>A0A6N4USE6_9MYCO</name>
<organism evidence="2 3">
    <name type="scientific">Mycolicibacterium alvei</name>
    <dbReference type="NCBI Taxonomy" id="67081"/>
    <lineage>
        <taxon>Bacteria</taxon>
        <taxon>Bacillati</taxon>
        <taxon>Actinomycetota</taxon>
        <taxon>Actinomycetes</taxon>
        <taxon>Mycobacteriales</taxon>
        <taxon>Mycobacteriaceae</taxon>
        <taxon>Mycolicibacterium</taxon>
    </lineage>
</organism>
<protein>
    <recommendedName>
        <fullName evidence="1">SnoaL-like domain-containing protein</fullName>
    </recommendedName>
</protein>